<comment type="subcellular location">
    <subcellularLocation>
        <location evidence="1">Membrane</location>
        <topology evidence="1">Multi-pass membrane protein</topology>
    </subcellularLocation>
</comment>
<feature type="domain" description="Ionotropic glutamate receptor C-terminal" evidence="17">
    <location>
        <begin position="461"/>
        <end position="777"/>
    </location>
</feature>
<evidence type="ECO:0000256" key="6">
    <source>
        <dbReference type="ARBA" id="ARBA00022989"/>
    </source>
</evidence>
<dbReference type="InterPro" id="IPR001828">
    <property type="entry name" value="ANF_lig-bd_rcpt"/>
</dbReference>
<evidence type="ECO:0000313" key="18">
    <source>
        <dbReference type="EMBL" id="KAK6792760.1"/>
    </source>
</evidence>
<dbReference type="FunFam" id="3.40.50.2300:FF:000188">
    <property type="entry name" value="Glutamate receptor"/>
    <property type="match status" value="1"/>
</dbReference>
<gene>
    <name evidence="18" type="ORF">RDI58_011841</name>
</gene>
<evidence type="ECO:0000256" key="12">
    <source>
        <dbReference type="ARBA" id="ARBA00023303"/>
    </source>
</evidence>
<keyword evidence="5 16" id="KW-0732">Signal</keyword>
<dbReference type="AlphaFoldDB" id="A0AAN8YHF0"/>
<accession>A0AAN8YHF0</accession>
<dbReference type="Gene3D" id="1.10.287.70">
    <property type="match status" value="1"/>
</dbReference>
<dbReference type="CDD" id="cd13686">
    <property type="entry name" value="GluR_Plant"/>
    <property type="match status" value="1"/>
</dbReference>
<dbReference type="Gene3D" id="3.40.190.10">
    <property type="entry name" value="Periplasmic binding protein-like II"/>
    <property type="match status" value="2"/>
</dbReference>
<evidence type="ECO:0000256" key="10">
    <source>
        <dbReference type="ARBA" id="ARBA00023180"/>
    </source>
</evidence>
<dbReference type="SMART" id="SM00079">
    <property type="entry name" value="PBPe"/>
    <property type="match status" value="1"/>
</dbReference>
<dbReference type="EMBL" id="JBANQN010000004">
    <property type="protein sequence ID" value="KAK6792760.1"/>
    <property type="molecule type" value="Genomic_DNA"/>
</dbReference>
<keyword evidence="14" id="KW-1015">Disulfide bond</keyword>
<evidence type="ECO:0000256" key="15">
    <source>
        <dbReference type="SAM" id="Phobius"/>
    </source>
</evidence>
<evidence type="ECO:0000256" key="9">
    <source>
        <dbReference type="ARBA" id="ARBA00023170"/>
    </source>
</evidence>
<keyword evidence="7 13" id="KW-0406">Ion transport</keyword>
<feature type="disulfide bond" evidence="14">
    <location>
        <begin position="725"/>
        <end position="780"/>
    </location>
</feature>
<feature type="chain" id="PRO_5042889342" description="Glutamate receptor" evidence="16">
    <location>
        <begin position="23"/>
        <end position="868"/>
    </location>
</feature>
<dbReference type="InterPro" id="IPR017103">
    <property type="entry name" value="Iontropic_Glu_rcpt_pln"/>
</dbReference>
<comment type="function">
    <text evidence="13">Glutamate-gated receptor that probably acts as non-selective cation channel.</text>
</comment>
<dbReference type="PANTHER" id="PTHR18966">
    <property type="entry name" value="IONOTROPIC GLUTAMATE RECEPTOR"/>
    <property type="match status" value="1"/>
</dbReference>
<evidence type="ECO:0000256" key="11">
    <source>
        <dbReference type="ARBA" id="ARBA00023286"/>
    </source>
</evidence>
<dbReference type="InterPro" id="IPR001638">
    <property type="entry name" value="Solute-binding_3/MltF_N"/>
</dbReference>
<evidence type="ECO:0000256" key="8">
    <source>
        <dbReference type="ARBA" id="ARBA00023136"/>
    </source>
</evidence>
<sequence>MRREATLLVYFLLFDHVVFSLAYTKKGVNGSIYDDCNMIIWRIGAIINPTTRVGKEQKIGMEMAVDDFNAQNSECSQLVFNFANYSHGPAASLATFLANKKQAHAILGPLTHQEAALFSDFDDEAYKGIPIISLHPASTYSTVLLTESPSLIQMSNDVESKMQCFAALIGHFKWRKVIALYEISNDFSNMDSGLITHLSDSLKVVDSSVEYHLAFPPLFSLSDSKSFIQKELVKLKTKNVKVFVVLQCSLDFGLVLFEMANEMGMMGENYVWIISNNMASLLDSVEPSVLLNMQGVIGFKANVNEKTESFREFNAKFRKKYRSQYPEEEGYPSPSSYALKAYDATWATAKAMQKLSGSNSSELLKSILLSDFEGLSGKVSFKNGMLYQKPTFRIINVIGKSYREVSFWSPEFGFSEVLGEHNGVKLKIGNGLGGALSIVWPGGMQTVPKGWTIGGLEKPLRIGVPARGAFTQFVKVKFNQERNETLIGGFSVHVFQAVVRELPYYLPYDLVPFYGTYDEMVVGVSNKNLDAAVGDTDILAERYEYAEFSQPYIDSGLVMIVTERLRLNKLHFIVIKAFKLKLWILLAVMSMSTGVVIWLNEYVNDNPDFSGESIKSNLSRLVLTTWLCVVVVVTACFTAILSSIMTVPRLEPSVLNVDYLLRTNAPVGCNGNSFIVKYLVNLQFKPENIKKISSISDYPKAFEKGEISAAFIVAPHAKVFLAKYCRGYTKSGPVFKLGGFGFVFPKGSPLAVDISEAVLKLSQSGEINQLEEQMLISTNCSSSSAEEQVSGLGQELFSGPLLISGVICGIVFLISIARIVRKHWLYLSSIIANSANIVLRWTSLVKNCNTVIDQRPNIQQNGEITEVF</sequence>
<dbReference type="SUPFAM" id="SSF53850">
    <property type="entry name" value="Periplasmic binding protein-like II"/>
    <property type="match status" value="1"/>
</dbReference>
<comment type="caution">
    <text evidence="18">The sequence shown here is derived from an EMBL/GenBank/DDBJ whole genome shotgun (WGS) entry which is preliminary data.</text>
</comment>
<organism evidence="18 19">
    <name type="scientific">Solanum bulbocastanum</name>
    <name type="common">Wild potato</name>
    <dbReference type="NCBI Taxonomy" id="147425"/>
    <lineage>
        <taxon>Eukaryota</taxon>
        <taxon>Viridiplantae</taxon>
        <taxon>Streptophyta</taxon>
        <taxon>Embryophyta</taxon>
        <taxon>Tracheophyta</taxon>
        <taxon>Spermatophyta</taxon>
        <taxon>Magnoliopsida</taxon>
        <taxon>eudicotyledons</taxon>
        <taxon>Gunneridae</taxon>
        <taxon>Pentapetalae</taxon>
        <taxon>asterids</taxon>
        <taxon>lamiids</taxon>
        <taxon>Solanales</taxon>
        <taxon>Solanaceae</taxon>
        <taxon>Solanoideae</taxon>
        <taxon>Solaneae</taxon>
        <taxon>Solanum</taxon>
    </lineage>
</organism>
<evidence type="ECO:0000256" key="3">
    <source>
        <dbReference type="ARBA" id="ARBA00022448"/>
    </source>
</evidence>
<protein>
    <recommendedName>
        <fullName evidence="13">Glutamate receptor</fullName>
    </recommendedName>
</protein>
<keyword evidence="6 15" id="KW-1133">Transmembrane helix</keyword>
<dbReference type="Pfam" id="PF01094">
    <property type="entry name" value="ANF_receptor"/>
    <property type="match status" value="1"/>
</dbReference>
<keyword evidence="10" id="KW-0325">Glycoprotein</keyword>
<dbReference type="PIRSF" id="PIRSF037090">
    <property type="entry name" value="Iontro_Glu-like_rcpt_pln"/>
    <property type="match status" value="1"/>
</dbReference>
<evidence type="ECO:0000256" key="16">
    <source>
        <dbReference type="SAM" id="SignalP"/>
    </source>
</evidence>
<dbReference type="GO" id="GO:0016020">
    <property type="term" value="C:membrane"/>
    <property type="evidence" value="ECO:0007669"/>
    <property type="project" value="UniProtKB-SubCell"/>
</dbReference>
<evidence type="ECO:0000256" key="2">
    <source>
        <dbReference type="ARBA" id="ARBA00008685"/>
    </source>
</evidence>
<dbReference type="Gene3D" id="3.40.50.2300">
    <property type="match status" value="3"/>
</dbReference>
<evidence type="ECO:0000256" key="14">
    <source>
        <dbReference type="PIRSR" id="PIRSR037090-50"/>
    </source>
</evidence>
<dbReference type="CDD" id="cd19990">
    <property type="entry name" value="PBP1_GABAb_receptor_plant"/>
    <property type="match status" value="1"/>
</dbReference>
<keyword evidence="19" id="KW-1185">Reference proteome</keyword>
<keyword evidence="8 13" id="KW-0472">Membrane</keyword>
<evidence type="ECO:0000256" key="4">
    <source>
        <dbReference type="ARBA" id="ARBA00022692"/>
    </source>
</evidence>
<keyword evidence="3 13" id="KW-0813">Transport</keyword>
<evidence type="ECO:0000256" key="13">
    <source>
        <dbReference type="PIRNR" id="PIRNR037090"/>
    </source>
</evidence>
<reference evidence="18 19" key="1">
    <citation type="submission" date="2024-02" db="EMBL/GenBank/DDBJ databases">
        <title>de novo genome assembly of Solanum bulbocastanum strain 11H21.</title>
        <authorList>
            <person name="Hosaka A.J."/>
        </authorList>
    </citation>
    <scope>NUCLEOTIDE SEQUENCE [LARGE SCALE GENOMIC DNA]</scope>
    <source>
        <tissue evidence="18">Young leaves</tissue>
    </source>
</reference>
<feature type="transmembrane region" description="Helical" evidence="15">
    <location>
        <begin position="582"/>
        <end position="600"/>
    </location>
</feature>
<keyword evidence="4 15" id="KW-0812">Transmembrane</keyword>
<dbReference type="SUPFAM" id="SSF53822">
    <property type="entry name" value="Periplasmic binding protein-like I"/>
    <property type="match status" value="1"/>
</dbReference>
<keyword evidence="11 13" id="KW-1071">Ligand-gated ion channel</keyword>
<dbReference type="InterPro" id="IPR028082">
    <property type="entry name" value="Peripla_BP_I"/>
</dbReference>
<dbReference type="InterPro" id="IPR001320">
    <property type="entry name" value="Iontro_rcpt_C"/>
</dbReference>
<dbReference type="InterPro" id="IPR015683">
    <property type="entry name" value="Ionotropic_Glu_rcpt"/>
</dbReference>
<dbReference type="Pfam" id="PF00497">
    <property type="entry name" value="SBP_bac_3"/>
    <property type="match status" value="1"/>
</dbReference>
<evidence type="ECO:0000256" key="5">
    <source>
        <dbReference type="ARBA" id="ARBA00022729"/>
    </source>
</evidence>
<feature type="signal peptide" evidence="16">
    <location>
        <begin position="1"/>
        <end position="22"/>
    </location>
</feature>
<dbReference type="GO" id="GO:0015276">
    <property type="term" value="F:ligand-gated monoatomic ion channel activity"/>
    <property type="evidence" value="ECO:0007669"/>
    <property type="project" value="InterPro"/>
</dbReference>
<evidence type="ECO:0000259" key="17">
    <source>
        <dbReference type="SMART" id="SM00079"/>
    </source>
</evidence>
<feature type="transmembrane region" description="Helical" evidence="15">
    <location>
        <begin position="801"/>
        <end position="820"/>
    </location>
</feature>
<evidence type="ECO:0000256" key="1">
    <source>
        <dbReference type="ARBA" id="ARBA00004141"/>
    </source>
</evidence>
<feature type="transmembrane region" description="Helical" evidence="15">
    <location>
        <begin position="621"/>
        <end position="645"/>
    </location>
</feature>
<evidence type="ECO:0000313" key="19">
    <source>
        <dbReference type="Proteomes" id="UP001371456"/>
    </source>
</evidence>
<proteinExistence type="inferred from homology"/>
<evidence type="ECO:0000256" key="7">
    <source>
        <dbReference type="ARBA" id="ARBA00023065"/>
    </source>
</evidence>
<comment type="similarity">
    <text evidence="2 13">Belongs to the glutamate-gated ion channel (TC 1.A.10.1) family.</text>
</comment>
<keyword evidence="12 13" id="KW-0407">Ion channel</keyword>
<name>A0AAN8YHF0_SOLBU</name>
<dbReference type="InterPro" id="IPR044440">
    <property type="entry name" value="GABAb_receptor_plant_PBP1"/>
</dbReference>
<keyword evidence="9 13" id="KW-0675">Receptor</keyword>
<dbReference type="Proteomes" id="UP001371456">
    <property type="component" value="Unassembled WGS sequence"/>
</dbReference>